<evidence type="ECO:0000313" key="3">
    <source>
        <dbReference type="Proteomes" id="UP001247542"/>
    </source>
</evidence>
<feature type="transmembrane region" description="Helical" evidence="1">
    <location>
        <begin position="82"/>
        <end position="103"/>
    </location>
</feature>
<evidence type="ECO:0000256" key="1">
    <source>
        <dbReference type="SAM" id="Phobius"/>
    </source>
</evidence>
<gene>
    <name evidence="2" type="ORF">QS713_08555</name>
</gene>
<keyword evidence="1" id="KW-0812">Transmembrane</keyword>
<dbReference type="Proteomes" id="UP001247542">
    <property type="component" value="Unassembled WGS sequence"/>
</dbReference>
<accession>A0ABU3ICK6</accession>
<sequence length="142" mass="14956">MERSKPWLVCALILLGVQVWLLYSPAGAPSTEGLAAMLRQVLTPLPGPSAPGEPGFDKVAHATSFAAVTAALLLARLPSGWVVGFSVVHAITSEIVQALLIPGRDGDPVDALFDLGGILFAWAVITWWKNRTGKESNAAGTR</sequence>
<feature type="transmembrane region" description="Helical" evidence="1">
    <location>
        <begin position="109"/>
        <end position="128"/>
    </location>
</feature>
<reference evidence="2 3" key="1">
    <citation type="submission" date="2023-06" db="EMBL/GenBank/DDBJ databases">
        <title>Draft genome sequence of Gleimia hominis type strain CCUG 57540T.</title>
        <authorList>
            <person name="Salva-Serra F."/>
            <person name="Cardew S."/>
            <person name="Jensie Markopoulos S."/>
            <person name="Ohlen M."/>
            <person name="Inganas E."/>
            <person name="Svensson-Stadler L."/>
            <person name="Moore E.R.B."/>
        </authorList>
    </citation>
    <scope>NUCLEOTIDE SEQUENCE [LARGE SCALE GENOMIC DNA]</scope>
    <source>
        <strain evidence="2 3">CCUG 57540</strain>
    </source>
</reference>
<evidence type="ECO:0008006" key="4">
    <source>
        <dbReference type="Google" id="ProtNLM"/>
    </source>
</evidence>
<organism evidence="2 3">
    <name type="scientific">Gleimia hominis</name>
    <dbReference type="NCBI Taxonomy" id="595468"/>
    <lineage>
        <taxon>Bacteria</taxon>
        <taxon>Bacillati</taxon>
        <taxon>Actinomycetota</taxon>
        <taxon>Actinomycetes</taxon>
        <taxon>Actinomycetales</taxon>
        <taxon>Actinomycetaceae</taxon>
        <taxon>Gleimia</taxon>
    </lineage>
</organism>
<name>A0ABU3ICK6_9ACTO</name>
<dbReference type="EMBL" id="JASXSX010000005">
    <property type="protein sequence ID" value="MDT3768107.1"/>
    <property type="molecule type" value="Genomic_DNA"/>
</dbReference>
<keyword evidence="3" id="KW-1185">Reference proteome</keyword>
<evidence type="ECO:0000313" key="2">
    <source>
        <dbReference type="EMBL" id="MDT3768107.1"/>
    </source>
</evidence>
<proteinExistence type="predicted"/>
<keyword evidence="1" id="KW-1133">Transmembrane helix</keyword>
<keyword evidence="1" id="KW-0472">Membrane</keyword>
<feature type="transmembrane region" description="Helical" evidence="1">
    <location>
        <begin position="59"/>
        <end position="75"/>
    </location>
</feature>
<dbReference type="RefSeq" id="WP_313274503.1">
    <property type="nucleotide sequence ID" value="NZ_JASXSX010000005.1"/>
</dbReference>
<comment type="caution">
    <text evidence="2">The sequence shown here is derived from an EMBL/GenBank/DDBJ whole genome shotgun (WGS) entry which is preliminary data.</text>
</comment>
<protein>
    <recommendedName>
        <fullName evidence="4">VanZ family protein</fullName>
    </recommendedName>
</protein>